<dbReference type="Pfam" id="PF04402">
    <property type="entry name" value="SIMPL"/>
    <property type="match status" value="1"/>
</dbReference>
<evidence type="ECO:0000313" key="4">
    <source>
        <dbReference type="Proteomes" id="UP001138672"/>
    </source>
</evidence>
<evidence type="ECO:0000256" key="1">
    <source>
        <dbReference type="SAM" id="SignalP"/>
    </source>
</evidence>
<sequence>MRTIIYALIVLLTLPTFAQDSNHTIEVLGEVEKEVLPEYYNIIITLQDVTVYESQGEMVVTPLESVQQNFTKKLKASGIDFNRFIRNTYYEFAMSYSQGKATACYNLQTSDQDEVRTILQLKSAGVSIANIDMEPIKFSDAQLVDLSVQAIENAKVKAQAIAKKMNKSIGEIVSISDPNTSQQYIQTYGVSKTQTHSVTVSFELK</sequence>
<keyword evidence="5" id="KW-1185">Reference proteome</keyword>
<proteinExistence type="predicted"/>
<gene>
    <name evidence="2" type="ORF">J2Z56_002661</name>
    <name evidence="3" type="ORF">J2Z57_002308</name>
</gene>
<reference evidence="2" key="1">
    <citation type="submission" date="2021-03" db="EMBL/GenBank/DDBJ databases">
        <title>Genomic Encyclopedia of Type Strains, Phase IV (KMG-IV): sequencing the most valuable type-strain genomes for metagenomic binning, comparative biology and taxonomic classification.</title>
        <authorList>
            <person name="Goeker M."/>
        </authorList>
    </citation>
    <scope>NUCLEOTIDE SEQUENCE</scope>
    <source>
        <strain evidence="2">DSM 15523</strain>
        <strain evidence="3 5">DSM 16476</strain>
    </source>
</reference>
<evidence type="ECO:0000313" key="5">
    <source>
        <dbReference type="Proteomes" id="UP001231587"/>
    </source>
</evidence>
<comment type="caution">
    <text evidence="2">The sequence shown here is derived from an EMBL/GenBank/DDBJ whole genome shotgun (WGS) entry which is preliminary data.</text>
</comment>
<organism evidence="2 4">
    <name type="scientific">Formosa algae</name>
    <dbReference type="NCBI Taxonomy" id="225843"/>
    <lineage>
        <taxon>Bacteria</taxon>
        <taxon>Pseudomonadati</taxon>
        <taxon>Bacteroidota</taxon>
        <taxon>Flavobacteriia</taxon>
        <taxon>Flavobacteriales</taxon>
        <taxon>Flavobacteriaceae</taxon>
        <taxon>Formosa</taxon>
    </lineage>
</organism>
<dbReference type="Proteomes" id="UP001138672">
    <property type="component" value="Unassembled WGS sequence"/>
</dbReference>
<evidence type="ECO:0000313" key="2">
    <source>
        <dbReference type="EMBL" id="MBP1840731.1"/>
    </source>
</evidence>
<feature type="signal peptide" evidence="1">
    <location>
        <begin position="1"/>
        <end position="18"/>
    </location>
</feature>
<dbReference type="OrthoDB" id="1160428at2"/>
<dbReference type="AlphaFoldDB" id="A0A9X0YLD8"/>
<dbReference type="EMBL" id="JAUSUU010000007">
    <property type="protein sequence ID" value="MDQ0335856.1"/>
    <property type="molecule type" value="Genomic_DNA"/>
</dbReference>
<protein>
    <submittedName>
        <fullName evidence="2">Uncharacterized protein YggE</fullName>
    </submittedName>
</protein>
<keyword evidence="1" id="KW-0732">Signal</keyword>
<dbReference type="RefSeq" id="WP_057780274.1">
    <property type="nucleotide sequence ID" value="NZ_JAGGJQ010000007.1"/>
</dbReference>
<evidence type="ECO:0000313" key="3">
    <source>
        <dbReference type="EMBL" id="MDQ0335856.1"/>
    </source>
</evidence>
<accession>A0A9X0YLD8</accession>
<dbReference type="Proteomes" id="UP001231587">
    <property type="component" value="Unassembled WGS sequence"/>
</dbReference>
<dbReference type="InterPro" id="IPR007497">
    <property type="entry name" value="SIMPL/DUF541"/>
</dbReference>
<name>A0A9X0YLD8_9FLAO</name>
<dbReference type="EMBL" id="JAGGJQ010000007">
    <property type="protein sequence ID" value="MBP1840731.1"/>
    <property type="molecule type" value="Genomic_DNA"/>
</dbReference>
<dbReference type="Gene3D" id="3.30.110.170">
    <property type="entry name" value="Protein of unknown function (DUF541), domain 1"/>
    <property type="match status" value="1"/>
</dbReference>
<feature type="chain" id="PRO_5040940381" evidence="1">
    <location>
        <begin position="19"/>
        <end position="205"/>
    </location>
</feature>